<dbReference type="GO" id="GO:0016829">
    <property type="term" value="F:lyase activity"/>
    <property type="evidence" value="ECO:0007669"/>
    <property type="project" value="UniProtKB-KW"/>
</dbReference>
<reference evidence="4 5" key="1">
    <citation type="submission" date="2024-10" db="EMBL/GenBank/DDBJ databases">
        <title>Updated reference genomes for cyclostephanoid diatoms.</title>
        <authorList>
            <person name="Roberts W.R."/>
            <person name="Alverson A.J."/>
        </authorList>
    </citation>
    <scope>NUCLEOTIDE SEQUENCE [LARGE SCALE GENOMIC DNA]</scope>
    <source>
        <strain evidence="4 5">AJA228-03</strain>
    </source>
</reference>
<gene>
    <name evidence="4" type="ORF">ACHAXA_000793</name>
</gene>
<proteinExistence type="predicted"/>
<dbReference type="PANTHER" id="PTHR36577:SF3">
    <property type="entry name" value="DUF521 DOMAIN PROTEIN (AFU_ORTHOLOGUE AFUA_6G00490)"/>
    <property type="match status" value="1"/>
</dbReference>
<keyword evidence="5" id="KW-1185">Reference proteome</keyword>
<organism evidence="4 5">
    <name type="scientific">Cyclostephanos tholiformis</name>
    <dbReference type="NCBI Taxonomy" id="382380"/>
    <lineage>
        <taxon>Eukaryota</taxon>
        <taxon>Sar</taxon>
        <taxon>Stramenopiles</taxon>
        <taxon>Ochrophyta</taxon>
        <taxon>Bacillariophyta</taxon>
        <taxon>Coscinodiscophyceae</taxon>
        <taxon>Thalassiosirophycidae</taxon>
        <taxon>Stephanodiscales</taxon>
        <taxon>Stephanodiscaceae</taxon>
        <taxon>Cyclostephanos</taxon>
    </lineage>
</organism>
<protein>
    <recommendedName>
        <fullName evidence="3">Phosphomevalonate dehydratase large subunit-like domain-containing protein</fullName>
    </recommendedName>
</protein>
<sequence>MLELILGNRAPYAILVRDVDAILCAGALVAEIFFHDELRGNAAAAAAGGDGDGDGKTGVPIIAALGAEDFAKLDGLGTLSIVKRNDDEGNFCIIGGGENGDDVVTIYANDLLRLESTLLPDASSSSSSSSSPAEVMALRTIGRIASIQGATELIPVASAHIDAVTYIGPGGLRFANRLVELGGRVKVTTTMNSQSCDRRRWKDLGVDEQLASNANSVGDAYLELGCQMSFTCAPYLLPTRPKLGENVAWGESNAVVYANSVIGARTEKYADYIDILAAIAGRVPNVGVYVERNRAPAIVIDATEVILRHILPQTTGSAMLDGENIDDEAVHDVDGSPSRQRRRRLQRCDEEGIDSFFPIMGWICGNLSDGAVPLILGFDLLEITNDNLKAFCAAFGTTGSVPLFHMAKVTPEAMGDYTIEKMLRFCEGRRVEVTEEQLCKAYETLDSGDDGGGEVSLVALGNPHLSIEELGYIANWIECDGRPKHDDVEIMATLGRHVQSQGEKLGYTQKLESFGLRLINDTCWCMLLHPPIIPSNPRAKILTNSGKYAHYGPGLTNRRFRFGSMSQCIEAAMCGKIMNSTDGNGGLPRWLRSSAQFLARSMKIIK</sequence>
<evidence type="ECO:0000313" key="5">
    <source>
        <dbReference type="Proteomes" id="UP001530377"/>
    </source>
</evidence>
<keyword evidence="2" id="KW-0456">Lyase</keyword>
<evidence type="ECO:0000259" key="3">
    <source>
        <dbReference type="Pfam" id="PF04412"/>
    </source>
</evidence>
<dbReference type="InterPro" id="IPR012047">
    <property type="entry name" value="AcnX"/>
</dbReference>
<evidence type="ECO:0000256" key="1">
    <source>
        <dbReference type="ARBA" id="ARBA00023004"/>
    </source>
</evidence>
<feature type="domain" description="Phosphomevalonate dehydratase large subunit-like" evidence="3">
    <location>
        <begin position="130"/>
        <end position="570"/>
    </location>
</feature>
<name>A0ABD3R4T3_9STRA</name>
<dbReference type="AlphaFoldDB" id="A0ABD3R4T3"/>
<dbReference type="PIRSF" id="PIRSF036630">
    <property type="entry name" value="UCP036630"/>
    <property type="match status" value="1"/>
</dbReference>
<evidence type="ECO:0000256" key="2">
    <source>
        <dbReference type="ARBA" id="ARBA00023239"/>
    </source>
</evidence>
<accession>A0ABD3R4T3</accession>
<keyword evidence="1" id="KW-0408">Iron</keyword>
<comment type="caution">
    <text evidence="4">The sequence shown here is derived from an EMBL/GenBank/DDBJ whole genome shotgun (WGS) entry which is preliminary data.</text>
</comment>
<evidence type="ECO:0000313" key="4">
    <source>
        <dbReference type="EMBL" id="KAL3807733.1"/>
    </source>
</evidence>
<dbReference type="Pfam" id="PF04412">
    <property type="entry name" value="AcnX"/>
    <property type="match status" value="1"/>
</dbReference>
<dbReference type="InterPro" id="IPR007506">
    <property type="entry name" value="PMDh-L-like_dom"/>
</dbReference>
<dbReference type="Proteomes" id="UP001530377">
    <property type="component" value="Unassembled WGS sequence"/>
</dbReference>
<dbReference type="PANTHER" id="PTHR36577">
    <property type="entry name" value="DUF521 DOMAIN PROTEIN (AFU_ORTHOLOGUE AFUA_6G00490)"/>
    <property type="match status" value="1"/>
</dbReference>
<dbReference type="EMBL" id="JALLPB020000591">
    <property type="protein sequence ID" value="KAL3807733.1"/>
    <property type="molecule type" value="Genomic_DNA"/>
</dbReference>